<gene>
    <name evidence="4" type="ORF">CCALI_00136</name>
</gene>
<name>S0ESP9_CHTCT</name>
<dbReference type="Proteomes" id="UP000014227">
    <property type="component" value="Chromosome I"/>
</dbReference>
<dbReference type="SUPFAM" id="SSF52317">
    <property type="entry name" value="Class I glutamine amidotransferase-like"/>
    <property type="match status" value="1"/>
</dbReference>
<dbReference type="InterPro" id="IPR024163">
    <property type="entry name" value="Aerotolerance_reg_N"/>
</dbReference>
<feature type="domain" description="Aerotolerance regulator N-terminal" evidence="2">
    <location>
        <begin position="1"/>
        <end position="76"/>
    </location>
</feature>
<evidence type="ECO:0000313" key="4">
    <source>
        <dbReference type="EMBL" id="CCW33975.1"/>
    </source>
</evidence>
<proteinExistence type="predicted"/>
<feature type="transmembrane region" description="Helical" evidence="1">
    <location>
        <begin position="6"/>
        <end position="24"/>
    </location>
</feature>
<dbReference type="PANTHER" id="PTHR37464">
    <property type="entry name" value="BLL2463 PROTEIN"/>
    <property type="match status" value="1"/>
</dbReference>
<evidence type="ECO:0000256" key="1">
    <source>
        <dbReference type="SAM" id="Phobius"/>
    </source>
</evidence>
<dbReference type="InterPro" id="IPR036465">
    <property type="entry name" value="vWFA_dom_sf"/>
</dbReference>
<keyword evidence="5" id="KW-1185">Reference proteome</keyword>
<sequence length="714" mass="78087">MSFLAPAFLGALTLLGIPILIHLIRRRRLHIVRWAAMEFLHHSQRKLRRRLRIEELILLALRLLIVFLAVLAFARPVIKAVGLSVLGQNAHVYAIVVVDNSFSMAQRIPNQNTAWERAVQQAKTVLTHVLRPGDAVSLLLANDHPTTLIGSPTYDLRLAYARLNAAKLSTRGTDYLETAKQVVALLKKSPLPNHEVYWITDDQANAWKSSQSESAHSIWKQLGNKARLIWISVGSPAPQRDNLAVHMEPLERELVTPHLAARISAKISNYGTRSYNNLPIVLRLDGQLAGMTKVNLAPHSASLATFTPYLPQIGIHVGRVELADPEHTDNLPLDNVAPFVLESRATLRVLVQEMQSQSATYTLAALAPVGGGNIFQPTRIEGESLDAENLSNYQAIIITGLTHLSTEEAHALADYVRTGGGLLLFPSEATQTDEVNAVLKEAGLLPAALGKIVRFPYENAQTLNPGSIGNYAPLSLFKDTSNINIGLARFTAYRQLTPFDDSSNPGAVQVILRFSDGSPALVERQVGRGQVILAASSADTSWNDLPLTASYVPLLYQLLLALSASAEVRHNLALDMPFLLPLPLSAVNAQIRITRPDGTVDTRTPVLGAEGAELQYPNTQMAGVYLVSGGPIHEAFAVALPEQESDLTYAAPNTALSQIGYPIARATFVTTPEQLSMAVNRSRYGVEVWRLFIEIAIALLFLESFLAWKFGRRG</sequence>
<dbReference type="eggNOG" id="COG1874">
    <property type="taxonomic scope" value="Bacteria"/>
</dbReference>
<dbReference type="Gene3D" id="3.40.50.410">
    <property type="entry name" value="von Willebrand factor, type A domain"/>
    <property type="match status" value="1"/>
</dbReference>
<dbReference type="Pfam" id="PF07584">
    <property type="entry name" value="BatA"/>
    <property type="match status" value="1"/>
</dbReference>
<dbReference type="AlphaFoldDB" id="S0ESP9"/>
<dbReference type="KEGG" id="ccz:CCALI_00136"/>
<dbReference type="HOGENOM" id="CLU_017817_0_0_0"/>
<organism evidence="4 5">
    <name type="scientific">Chthonomonas calidirosea (strain DSM 23976 / ICMP 18418 / T49)</name>
    <dbReference type="NCBI Taxonomy" id="1303518"/>
    <lineage>
        <taxon>Bacteria</taxon>
        <taxon>Bacillati</taxon>
        <taxon>Armatimonadota</taxon>
        <taxon>Chthonomonadia</taxon>
        <taxon>Chthonomonadales</taxon>
        <taxon>Chthonomonadaceae</taxon>
        <taxon>Chthonomonas</taxon>
    </lineage>
</organism>
<dbReference type="RefSeq" id="WP_016481539.1">
    <property type="nucleotide sequence ID" value="NC_021487.1"/>
</dbReference>
<dbReference type="InterPro" id="IPR002035">
    <property type="entry name" value="VWF_A"/>
</dbReference>
<keyword evidence="1 4" id="KW-0812">Transmembrane</keyword>
<dbReference type="eggNOG" id="COG2304">
    <property type="taxonomic scope" value="Bacteria"/>
</dbReference>
<dbReference type="InterPro" id="IPR029062">
    <property type="entry name" value="Class_I_gatase-like"/>
</dbReference>
<evidence type="ECO:0000259" key="2">
    <source>
        <dbReference type="Pfam" id="PF07584"/>
    </source>
</evidence>
<feature type="domain" description="VWFA" evidence="3">
    <location>
        <begin position="95"/>
        <end position="202"/>
    </location>
</feature>
<dbReference type="Gene3D" id="3.40.50.880">
    <property type="match status" value="1"/>
</dbReference>
<feature type="transmembrane region" description="Helical" evidence="1">
    <location>
        <begin position="56"/>
        <end position="74"/>
    </location>
</feature>
<keyword evidence="1" id="KW-1133">Transmembrane helix</keyword>
<evidence type="ECO:0000259" key="3">
    <source>
        <dbReference type="Pfam" id="PF13519"/>
    </source>
</evidence>
<keyword evidence="1" id="KW-0472">Membrane</keyword>
<accession>S0ESP9</accession>
<dbReference type="EMBL" id="HF951689">
    <property type="protein sequence ID" value="CCW33975.1"/>
    <property type="molecule type" value="Genomic_DNA"/>
</dbReference>
<feature type="transmembrane region" description="Helical" evidence="1">
    <location>
        <begin position="688"/>
        <end position="708"/>
    </location>
</feature>
<dbReference type="PATRIC" id="fig|1303518.3.peg.139"/>
<dbReference type="InParanoid" id="S0ESP9"/>
<dbReference type="SUPFAM" id="SSF53300">
    <property type="entry name" value="vWA-like"/>
    <property type="match status" value="1"/>
</dbReference>
<protein>
    <submittedName>
        <fullName evidence="4">N-terminal double-transmembrane domain</fullName>
    </submittedName>
</protein>
<reference evidence="5" key="1">
    <citation type="submission" date="2013-03" db="EMBL/GenBank/DDBJ databases">
        <title>Genome sequence of Chthonomonas calidirosea, the first sequenced genome from the Armatimonadetes phylum (formally candidate division OP10).</title>
        <authorList>
            <person name="Lee K.C.Y."/>
            <person name="Morgan X.C."/>
            <person name="Dunfield P.F."/>
            <person name="Tamas I."/>
            <person name="Houghton K.M."/>
            <person name="Vyssotski M."/>
            <person name="Ryan J.L.J."/>
            <person name="Lagutin K."/>
            <person name="McDonald I.R."/>
            <person name="Stott M.B."/>
        </authorList>
    </citation>
    <scope>NUCLEOTIDE SEQUENCE [LARGE SCALE GENOMIC DNA]</scope>
    <source>
        <strain evidence="5">DSM 23976 / ICMP 18418 / T49</strain>
    </source>
</reference>
<dbReference type="STRING" id="454171.CP488_01021"/>
<dbReference type="InterPro" id="IPR011933">
    <property type="entry name" value="Double_TM_dom"/>
</dbReference>
<dbReference type="PANTHER" id="PTHR37464:SF1">
    <property type="entry name" value="BLL2463 PROTEIN"/>
    <property type="match status" value="1"/>
</dbReference>
<evidence type="ECO:0000313" key="5">
    <source>
        <dbReference type="Proteomes" id="UP000014227"/>
    </source>
</evidence>
<dbReference type="OrthoDB" id="9769144at2"/>
<dbReference type="Pfam" id="PF13519">
    <property type="entry name" value="VWA_2"/>
    <property type="match status" value="1"/>
</dbReference>
<dbReference type="NCBIfam" id="TIGR02226">
    <property type="entry name" value="two_anch"/>
    <property type="match status" value="1"/>
</dbReference>